<dbReference type="GO" id="GO:0005737">
    <property type="term" value="C:cytoplasm"/>
    <property type="evidence" value="ECO:0007669"/>
    <property type="project" value="TreeGrafter"/>
</dbReference>
<dbReference type="GO" id="GO:0004016">
    <property type="term" value="F:adenylate cyclase activity"/>
    <property type="evidence" value="ECO:0007669"/>
    <property type="project" value="TreeGrafter"/>
</dbReference>
<dbReference type="InterPro" id="IPR036388">
    <property type="entry name" value="WH-like_DNA-bd_sf"/>
</dbReference>
<dbReference type="InterPro" id="IPR041664">
    <property type="entry name" value="AAA_16"/>
</dbReference>
<dbReference type="PRINTS" id="PR00038">
    <property type="entry name" value="HTHLUXR"/>
</dbReference>
<dbReference type="Gene3D" id="3.40.50.300">
    <property type="entry name" value="P-loop containing nucleotide triphosphate hydrolases"/>
    <property type="match status" value="1"/>
</dbReference>
<evidence type="ECO:0000313" key="5">
    <source>
        <dbReference type="Proteomes" id="UP000295578"/>
    </source>
</evidence>
<dbReference type="AlphaFoldDB" id="A0A4V2YR81"/>
<dbReference type="Pfam" id="PF00196">
    <property type="entry name" value="GerE"/>
    <property type="match status" value="1"/>
</dbReference>
<dbReference type="OrthoDB" id="483at2"/>
<comment type="caution">
    <text evidence="4">The sequence shown here is derived from an EMBL/GenBank/DDBJ whole genome shotgun (WGS) entry which is preliminary data.</text>
</comment>
<feature type="domain" description="HTH luxR-type" evidence="3">
    <location>
        <begin position="802"/>
        <end position="867"/>
    </location>
</feature>
<dbReference type="CDD" id="cd06170">
    <property type="entry name" value="LuxR_C_like"/>
    <property type="match status" value="1"/>
</dbReference>
<name>A0A4V2YR81_9ACTN</name>
<dbReference type="PANTHER" id="PTHR16305">
    <property type="entry name" value="TESTICULAR SOLUBLE ADENYLYL CYCLASE"/>
    <property type="match status" value="1"/>
</dbReference>
<dbReference type="SMART" id="SM00421">
    <property type="entry name" value="HTH_LUXR"/>
    <property type="match status" value="1"/>
</dbReference>
<dbReference type="Pfam" id="PF13191">
    <property type="entry name" value="AAA_16"/>
    <property type="match status" value="1"/>
</dbReference>
<keyword evidence="5" id="KW-1185">Reference proteome</keyword>
<dbReference type="InterPro" id="IPR027417">
    <property type="entry name" value="P-loop_NTPase"/>
</dbReference>
<dbReference type="RefSeq" id="WP_132204826.1">
    <property type="nucleotide sequence ID" value="NZ_SMKY01000370.1"/>
</dbReference>
<keyword evidence="1" id="KW-0547">Nucleotide-binding</keyword>
<dbReference type="SUPFAM" id="SSF52540">
    <property type="entry name" value="P-loop containing nucleoside triphosphate hydrolases"/>
    <property type="match status" value="1"/>
</dbReference>
<dbReference type="InterPro" id="IPR016032">
    <property type="entry name" value="Sig_transdc_resp-reg_C-effctor"/>
</dbReference>
<protein>
    <submittedName>
        <fullName evidence="4">Helix-turn-helix transcriptional regulator</fullName>
    </submittedName>
</protein>
<dbReference type="GO" id="GO:0005524">
    <property type="term" value="F:ATP binding"/>
    <property type="evidence" value="ECO:0007669"/>
    <property type="project" value="UniProtKB-KW"/>
</dbReference>
<organism evidence="4 5">
    <name type="scientific">Actinomadura darangshiensis</name>
    <dbReference type="NCBI Taxonomy" id="705336"/>
    <lineage>
        <taxon>Bacteria</taxon>
        <taxon>Bacillati</taxon>
        <taxon>Actinomycetota</taxon>
        <taxon>Actinomycetes</taxon>
        <taxon>Streptosporangiales</taxon>
        <taxon>Thermomonosporaceae</taxon>
        <taxon>Actinomadura</taxon>
    </lineage>
</organism>
<dbReference type="InterPro" id="IPR000792">
    <property type="entry name" value="Tscrpt_reg_LuxR_C"/>
</dbReference>
<dbReference type="GO" id="GO:0003677">
    <property type="term" value="F:DNA binding"/>
    <property type="evidence" value="ECO:0007669"/>
    <property type="project" value="InterPro"/>
</dbReference>
<evidence type="ECO:0000259" key="3">
    <source>
        <dbReference type="PROSITE" id="PS50043"/>
    </source>
</evidence>
<dbReference type="Gene3D" id="1.10.10.10">
    <property type="entry name" value="Winged helix-like DNA-binding domain superfamily/Winged helix DNA-binding domain"/>
    <property type="match status" value="1"/>
</dbReference>
<dbReference type="EMBL" id="SMKY01000370">
    <property type="protein sequence ID" value="TDD64257.1"/>
    <property type="molecule type" value="Genomic_DNA"/>
</dbReference>
<dbReference type="Proteomes" id="UP000295578">
    <property type="component" value="Unassembled WGS sequence"/>
</dbReference>
<dbReference type="PANTHER" id="PTHR16305:SF35">
    <property type="entry name" value="TRANSCRIPTIONAL ACTIVATOR DOMAIN"/>
    <property type="match status" value="1"/>
</dbReference>
<dbReference type="PROSITE" id="PS50043">
    <property type="entry name" value="HTH_LUXR_2"/>
    <property type="match status" value="1"/>
</dbReference>
<proteinExistence type="predicted"/>
<dbReference type="SUPFAM" id="SSF48452">
    <property type="entry name" value="TPR-like"/>
    <property type="match status" value="1"/>
</dbReference>
<gene>
    <name evidence="4" type="ORF">E1293_41740</name>
</gene>
<accession>A0A4V2YR81</accession>
<dbReference type="GO" id="GO:0006355">
    <property type="term" value="P:regulation of DNA-templated transcription"/>
    <property type="evidence" value="ECO:0007669"/>
    <property type="project" value="InterPro"/>
</dbReference>
<keyword evidence="2" id="KW-0067">ATP-binding</keyword>
<sequence length="867" mass="92466">MLYGRNEEQARITALIDEARDRRRSGVLLLRGEAGIGKSALLAQAAEGAPRVLRATGIEAESGIAFAGLNQLLWPVRDRLDALPPPQATALRSALGETSPGQDRFATGLAVLTLLADFADAGGPVLCVVDDAQWLDTATAEALLFAARRLAAEGVVMLFAARDDDAFTATGLPELRLDRLPRPDAERLLAARDLTPIVRDRIVREAAGNPLALQEFAAAGNRMQDGSRPLPVADRVLASFQAQIGRLPEATRLMLLIAAAEGRGHMPSLLAAADTFGVGLADLEEAEHARLVEVTGRSIRFRHPLIRAAAYQGAVAARRIAVHRALAESADDLDCRSRHRASAALGPDEDVAAELQATAERARDRAGYGTAAALYRQAADLTPEPAARAARLAAAASIVLQAGRLDEAEEMAVQAEKLGPAVSDRARLGRVHAAVEYERGDPRAASRMMVDRAAGDERAAMLRTGAMYGWTSGELPAVLRAAELLPDDPAVRGLALLARGDHAGGSPLLAGPVAEARAGSGDRVRGAQLALVIGADAAALALAAAEVADGRRHGRVGELANVLQVQAQTQIAAGRHADAEATVAEAIALARDTGRPHREGRLGAVLARVAAIEGDEARLRELIAHAPPPPGGLADSALALLDLGLGRHDDALRRLEEIARGPRRHSTGAQLSAVDEVEAAVRLGRPDVARDAFSRFRAWAEAVKQPWALAMALHCEALVSDSEEPFVEAIRLHEQASRPFERARTELLYGEFLRRSRRRSDARVPLRSALSIFERLRATPWLDRARAELRATGESGPSVPTAPDLVDRLTPQELQVIRLAASGTSSREIAAQLFLSPRTVEYHLYKAYPKLGISSRRELSRLALEPA</sequence>
<evidence type="ECO:0000256" key="2">
    <source>
        <dbReference type="ARBA" id="ARBA00022840"/>
    </source>
</evidence>
<reference evidence="4 5" key="1">
    <citation type="submission" date="2019-03" db="EMBL/GenBank/DDBJ databases">
        <title>Draft genome sequences of novel Actinobacteria.</title>
        <authorList>
            <person name="Sahin N."/>
            <person name="Ay H."/>
            <person name="Saygin H."/>
        </authorList>
    </citation>
    <scope>NUCLEOTIDE SEQUENCE [LARGE SCALE GENOMIC DNA]</scope>
    <source>
        <strain evidence="4 5">DSM 45941</strain>
    </source>
</reference>
<dbReference type="SUPFAM" id="SSF46894">
    <property type="entry name" value="C-terminal effector domain of the bipartite response regulators"/>
    <property type="match status" value="1"/>
</dbReference>
<evidence type="ECO:0000256" key="1">
    <source>
        <dbReference type="ARBA" id="ARBA00022741"/>
    </source>
</evidence>
<dbReference type="InterPro" id="IPR011990">
    <property type="entry name" value="TPR-like_helical_dom_sf"/>
</dbReference>
<evidence type="ECO:0000313" key="4">
    <source>
        <dbReference type="EMBL" id="TDD64257.1"/>
    </source>
</evidence>